<gene>
    <name evidence="2" type="ORF">Q5741_20430</name>
</gene>
<dbReference type="RefSeq" id="WP_305025977.1">
    <property type="nucleotide sequence ID" value="NZ_JAUQTB010000022.1"/>
</dbReference>
<protein>
    <submittedName>
        <fullName evidence="2">PadR family transcriptional regulator</fullName>
    </submittedName>
</protein>
<evidence type="ECO:0000313" key="3">
    <source>
        <dbReference type="Proteomes" id="UP001240171"/>
    </source>
</evidence>
<feature type="domain" description="Transcription regulator PadR N-terminal" evidence="1">
    <location>
        <begin position="11"/>
        <end position="88"/>
    </location>
</feature>
<dbReference type="InterPro" id="IPR005149">
    <property type="entry name" value="Tscrpt_reg_PadR_N"/>
</dbReference>
<organism evidence="2 3">
    <name type="scientific">Paenibacillus lacisoli</name>
    <dbReference type="NCBI Taxonomy" id="3064525"/>
    <lineage>
        <taxon>Bacteria</taxon>
        <taxon>Bacillati</taxon>
        <taxon>Bacillota</taxon>
        <taxon>Bacilli</taxon>
        <taxon>Bacillales</taxon>
        <taxon>Paenibacillaceae</taxon>
        <taxon>Paenibacillus</taxon>
    </lineage>
</organism>
<dbReference type="EMBL" id="JAUQTB010000022">
    <property type="protein sequence ID" value="MDO7908755.1"/>
    <property type="molecule type" value="Genomic_DNA"/>
</dbReference>
<name>A0ABT9CIP5_9BACL</name>
<dbReference type="Gene3D" id="1.10.10.10">
    <property type="entry name" value="Winged helix-like DNA-binding domain superfamily/Winged helix DNA-binding domain"/>
    <property type="match status" value="1"/>
</dbReference>
<dbReference type="Proteomes" id="UP001240171">
    <property type="component" value="Unassembled WGS sequence"/>
</dbReference>
<comment type="caution">
    <text evidence="2">The sequence shown here is derived from an EMBL/GenBank/DDBJ whole genome shotgun (WGS) entry which is preliminary data.</text>
</comment>
<evidence type="ECO:0000313" key="2">
    <source>
        <dbReference type="EMBL" id="MDO7908755.1"/>
    </source>
</evidence>
<dbReference type="SUPFAM" id="SSF46785">
    <property type="entry name" value="Winged helix' DNA-binding domain"/>
    <property type="match status" value="1"/>
</dbReference>
<keyword evidence="3" id="KW-1185">Reference proteome</keyword>
<dbReference type="InterPro" id="IPR036390">
    <property type="entry name" value="WH_DNA-bd_sf"/>
</dbReference>
<dbReference type="InterPro" id="IPR036388">
    <property type="entry name" value="WH-like_DNA-bd_sf"/>
</dbReference>
<dbReference type="Pfam" id="PF03551">
    <property type="entry name" value="PadR"/>
    <property type="match status" value="1"/>
</dbReference>
<accession>A0ABT9CIP5</accession>
<reference evidence="2 3" key="1">
    <citation type="submission" date="2023-07" db="EMBL/GenBank/DDBJ databases">
        <title>Paenibacillus sp. JX-17 nov. isolated from soil.</title>
        <authorList>
            <person name="Wan Y."/>
            <person name="Liu B."/>
        </authorList>
    </citation>
    <scope>NUCLEOTIDE SEQUENCE [LARGE SCALE GENOMIC DNA]</scope>
    <source>
        <strain evidence="2 3">JX-17</strain>
    </source>
</reference>
<proteinExistence type="predicted"/>
<sequence>MKQLSNVEFMLLQIIAETNPASGYDINKLIDQRGYREWANIGTTSIYAGLKKLNNKGFIETEVPGEKSGKGPAPIRFFITEVGMTALRNEIILVLSSARERDNRFDLGLAALPFVGKEAAIEALWKRLDYLEKASKSIKQKYESQGSAQLPLHVRVLFLHPIHLIEGEQVFVSKMISELMEETRKHV</sequence>
<evidence type="ECO:0000259" key="1">
    <source>
        <dbReference type="Pfam" id="PF03551"/>
    </source>
</evidence>